<evidence type="ECO:0000313" key="5">
    <source>
        <dbReference type="Proteomes" id="UP000287447"/>
    </source>
</evidence>
<dbReference type="AlphaFoldDB" id="A0A3S2Y222"/>
<evidence type="ECO:0000259" key="3">
    <source>
        <dbReference type="Pfam" id="PF13709"/>
    </source>
</evidence>
<evidence type="ECO:0000259" key="2">
    <source>
        <dbReference type="Pfam" id="PF07584"/>
    </source>
</evidence>
<keyword evidence="1" id="KW-1133">Transmembrane helix</keyword>
<feature type="transmembrane region" description="Helical" evidence="1">
    <location>
        <begin position="63"/>
        <end position="85"/>
    </location>
</feature>
<reference evidence="5" key="1">
    <citation type="submission" date="2019-01" db="EMBL/GenBank/DDBJ databases">
        <title>Gri0909 isolated from a small marine red alga.</title>
        <authorList>
            <person name="Kim J."/>
            <person name="Jeong S.E."/>
            <person name="Jeon C.O."/>
        </authorList>
    </citation>
    <scope>NUCLEOTIDE SEQUENCE [LARGE SCALE GENOMIC DNA]</scope>
    <source>
        <strain evidence="5">Gri0909</strain>
    </source>
</reference>
<dbReference type="SUPFAM" id="SSF52317">
    <property type="entry name" value="Class I glutamine amidotransferase-like"/>
    <property type="match status" value="1"/>
</dbReference>
<comment type="caution">
    <text evidence="4">The sequence shown here is derived from an EMBL/GenBank/DDBJ whole genome shotgun (WGS) entry which is preliminary data.</text>
</comment>
<organism evidence="4 5">
    <name type="scientific">Hwanghaeella grinnelliae</name>
    <dbReference type="NCBI Taxonomy" id="2500179"/>
    <lineage>
        <taxon>Bacteria</taxon>
        <taxon>Pseudomonadati</taxon>
        <taxon>Pseudomonadota</taxon>
        <taxon>Alphaproteobacteria</taxon>
        <taxon>Rhodospirillales</taxon>
        <taxon>Rhodospirillaceae</taxon>
        <taxon>Hwanghaeella</taxon>
    </lineage>
</organism>
<keyword evidence="1" id="KW-0812">Transmembrane</keyword>
<dbReference type="NCBIfam" id="TIGR02226">
    <property type="entry name" value="two_anch"/>
    <property type="match status" value="1"/>
</dbReference>
<name>A0A3S2Y222_9PROT</name>
<sequence length="911" mass="98304">MSFDLLQTLSFASPWMLAGLLLLPALWWLLRVLPPAPRRLAFPALRLLMGLQTDQKTPNSAPWWLVLLRLAAAAAVILALAHPLLNPSKTLPGSGPVILVVDDDWASAGGWDARMDYLIGLTEEADRADKAVYLVTTTSEDGTPPQDRGVLRANQAKAVLQSLEPKAWEGDRMAALRVAQGWQFEGSANVFWASNGLAGENYEGFATGLQRIGSLTVLEPGVTDGPVAVSAPEKGGADLRFQVRRAFSDADERIALIARAVDGRALAREEVTFAPGELDAEAVFTLPVALRNELARVETELPRGAAAVSLIDERWRDRPVGLIDESALDTVPALLSEAYYVRRALEPLGQLSFGPLGILFKTEQAVIVAPDSTKLTDQDRGMLTDWIEEGGVLVRFAGPRLAQDIDDSLTPVRLRRGGRVLGGAMLWTEPLKLGPFSQTSPFADLTPPEDVVVTRQVLAEPSLDLDTKTWARLQDGTPLITAAQRGQGWVVLIHTTANADWSTLALSGTFVEILERLIDLSKGITATVETADVLLPPDRILDGFGRLSDPSVTVTPLSGEDLASAAPNAKNPPGFYGTKELRRAYNLADKVWEFEAPETYPPGVAPKQYEAAATIDLKPFLLTAAMVLLLIDGLVTLLLRGFVNPMQRPQAGGAAALLILAVLVAAPDRASAQSREQAIIDSLDGTVLAYVKTGDAEVDKTSQAGLYGLALVLNRRTAVEASNPVGVDINRDELAFYPLLYWPITPNQQPLTAATVDRLNEFMASGGTILFDTRDQATGGVGGNQTRNLRQLARGLDIPTMEQVGPEHVLTKSFYLMQDFPGRWTGSPVWVEAGGAVSNDSVSRVIVGGNDWAAAWAVDDLGQPLYAVVPGGDRQREMAYRFGVNVVMYTLTGNYKADQVHIPAILERLGQ</sequence>
<dbReference type="Gene3D" id="3.40.50.12140">
    <property type="entry name" value="Domain of unknown function DUF4159"/>
    <property type="match status" value="1"/>
</dbReference>
<dbReference type="InterPro" id="IPR011933">
    <property type="entry name" value="Double_TM_dom"/>
</dbReference>
<feature type="transmembrane region" description="Helical" evidence="1">
    <location>
        <begin position="12"/>
        <end position="30"/>
    </location>
</feature>
<dbReference type="InterPro" id="IPR025297">
    <property type="entry name" value="DUF4159"/>
</dbReference>
<dbReference type="Proteomes" id="UP000287447">
    <property type="component" value="Unassembled WGS sequence"/>
</dbReference>
<feature type="domain" description="Aerotolerance regulator N-terminal" evidence="2">
    <location>
        <begin position="10"/>
        <end position="83"/>
    </location>
</feature>
<dbReference type="PANTHER" id="PTHR37464:SF1">
    <property type="entry name" value="BLL2463 PROTEIN"/>
    <property type="match status" value="1"/>
</dbReference>
<protein>
    <submittedName>
        <fullName evidence="4">DUF4159 domain-containing protein</fullName>
    </submittedName>
</protein>
<evidence type="ECO:0000313" key="4">
    <source>
        <dbReference type="EMBL" id="RVU35886.1"/>
    </source>
</evidence>
<gene>
    <name evidence="4" type="ORF">EOI86_11550</name>
</gene>
<dbReference type="Pfam" id="PF13709">
    <property type="entry name" value="DUF4159"/>
    <property type="match status" value="1"/>
</dbReference>
<dbReference type="EMBL" id="SADE01000002">
    <property type="protein sequence ID" value="RVU35886.1"/>
    <property type="molecule type" value="Genomic_DNA"/>
</dbReference>
<accession>A0A3S2Y222</accession>
<evidence type="ECO:0000256" key="1">
    <source>
        <dbReference type="SAM" id="Phobius"/>
    </source>
</evidence>
<dbReference type="CDD" id="cd03143">
    <property type="entry name" value="A4_beta-galactosidase_middle_domain"/>
    <property type="match status" value="1"/>
</dbReference>
<dbReference type="OrthoDB" id="9773014at2"/>
<dbReference type="PANTHER" id="PTHR37464">
    <property type="entry name" value="BLL2463 PROTEIN"/>
    <property type="match status" value="1"/>
</dbReference>
<keyword evidence="1" id="KW-0472">Membrane</keyword>
<dbReference type="Pfam" id="PF07584">
    <property type="entry name" value="BatA"/>
    <property type="match status" value="1"/>
</dbReference>
<feature type="domain" description="DUF4159" evidence="3">
    <location>
        <begin position="688"/>
        <end position="891"/>
    </location>
</feature>
<dbReference type="InterPro" id="IPR029062">
    <property type="entry name" value="Class_I_gatase-like"/>
</dbReference>
<proteinExistence type="predicted"/>
<dbReference type="Gene3D" id="3.40.50.880">
    <property type="match status" value="1"/>
</dbReference>
<dbReference type="InterPro" id="IPR024163">
    <property type="entry name" value="Aerotolerance_reg_N"/>
</dbReference>
<dbReference type="RefSeq" id="WP_127765363.1">
    <property type="nucleotide sequence ID" value="NZ_SADE01000002.1"/>
</dbReference>
<keyword evidence="5" id="KW-1185">Reference proteome</keyword>